<sequence length="166" mass="19134">MKNKEPIVNGAYLLQKSPGKGSWTYASIPVTLSKRKVPFGWIKVKGSIDEHPLSQYKLMPMATGGLFLPVKANIRKKIRKQAGDYVNIVLYLDESPLEIPEEIILCFEHEPKRAYENFSNLPEGEQKVYLDWIYDAKTEETKANRIIKMMNKIVKNQKLHDPESEQ</sequence>
<evidence type="ECO:0000313" key="2">
    <source>
        <dbReference type="Proteomes" id="UP001172083"/>
    </source>
</evidence>
<dbReference type="RefSeq" id="WP_346761331.1">
    <property type="nucleotide sequence ID" value="NZ_JAUJEB010000007.1"/>
</dbReference>
<dbReference type="InterPro" id="IPR037079">
    <property type="entry name" value="AF2212/PG0164-like_sf"/>
</dbReference>
<dbReference type="Pfam" id="PF13376">
    <property type="entry name" value="OmdA"/>
    <property type="match status" value="1"/>
</dbReference>
<evidence type="ECO:0000313" key="1">
    <source>
        <dbReference type="EMBL" id="MDN5215996.1"/>
    </source>
</evidence>
<dbReference type="Gene3D" id="2.40.30.100">
    <property type="entry name" value="AF2212/PG0164-like"/>
    <property type="match status" value="1"/>
</dbReference>
<name>A0ABT8LG58_9BACT</name>
<reference evidence="1" key="1">
    <citation type="submission" date="2023-06" db="EMBL/GenBank/DDBJ databases">
        <title>Genomic of Agaribacillus aureum.</title>
        <authorList>
            <person name="Wang G."/>
        </authorList>
    </citation>
    <scope>NUCLEOTIDE SEQUENCE</scope>
    <source>
        <strain evidence="1">BMA12</strain>
    </source>
</reference>
<dbReference type="EMBL" id="JAUJEB010000007">
    <property type="protein sequence ID" value="MDN5215996.1"/>
    <property type="molecule type" value="Genomic_DNA"/>
</dbReference>
<comment type="caution">
    <text evidence="1">The sequence shown here is derived from an EMBL/GenBank/DDBJ whole genome shotgun (WGS) entry which is preliminary data.</text>
</comment>
<proteinExistence type="predicted"/>
<keyword evidence="2" id="KW-1185">Reference proteome</keyword>
<protein>
    <submittedName>
        <fullName evidence="1">YdeI/OmpD-associated family protein</fullName>
    </submittedName>
</protein>
<gene>
    <name evidence="1" type="ORF">QQ020_28215</name>
</gene>
<dbReference type="SUPFAM" id="SSF141694">
    <property type="entry name" value="AF2212/PG0164-like"/>
    <property type="match status" value="1"/>
</dbReference>
<dbReference type="Pfam" id="PF08922">
    <property type="entry name" value="DUF1905"/>
    <property type="match status" value="1"/>
</dbReference>
<accession>A0ABT8LG58</accession>
<dbReference type="InterPro" id="IPR015018">
    <property type="entry name" value="DUF1905"/>
</dbReference>
<dbReference type="Proteomes" id="UP001172083">
    <property type="component" value="Unassembled WGS sequence"/>
</dbReference>
<organism evidence="1 2">
    <name type="scientific">Agaribacillus aureus</name>
    <dbReference type="NCBI Taxonomy" id="3051825"/>
    <lineage>
        <taxon>Bacteria</taxon>
        <taxon>Pseudomonadati</taxon>
        <taxon>Bacteroidota</taxon>
        <taxon>Cytophagia</taxon>
        <taxon>Cytophagales</taxon>
        <taxon>Splendidivirgaceae</taxon>
        <taxon>Agaribacillus</taxon>
    </lineage>
</organism>